<comment type="caution">
    <text evidence="1">The sequence shown here is derived from an EMBL/GenBank/DDBJ whole genome shotgun (WGS) entry which is preliminary data.</text>
</comment>
<dbReference type="Proteomes" id="UP001235269">
    <property type="component" value="Unassembled WGS sequence"/>
</dbReference>
<evidence type="ECO:0000313" key="1">
    <source>
        <dbReference type="EMBL" id="MDQ0458454.1"/>
    </source>
</evidence>
<gene>
    <name evidence="1" type="ORF">QO005_004817</name>
</gene>
<evidence type="ECO:0008006" key="3">
    <source>
        <dbReference type="Google" id="ProtNLM"/>
    </source>
</evidence>
<accession>A0ABU0IMM1</accession>
<protein>
    <recommendedName>
        <fullName evidence="3">DUF4087 domain-containing protein</fullName>
    </recommendedName>
</protein>
<reference evidence="1 2" key="1">
    <citation type="submission" date="2023-07" db="EMBL/GenBank/DDBJ databases">
        <title>Genomic Encyclopedia of Type Strains, Phase IV (KMG-IV): sequencing the most valuable type-strain genomes for metagenomic binning, comparative biology and taxonomic classification.</title>
        <authorList>
            <person name="Goeker M."/>
        </authorList>
    </citation>
    <scope>NUCLEOTIDE SEQUENCE [LARGE SCALE GENOMIC DNA]</scope>
    <source>
        <strain evidence="1 2">DSM 100301</strain>
    </source>
</reference>
<keyword evidence="2" id="KW-1185">Reference proteome</keyword>
<name>A0ABU0IMM1_9HYPH</name>
<dbReference type="EMBL" id="JAUSWH010000034">
    <property type="protein sequence ID" value="MDQ0458454.1"/>
    <property type="molecule type" value="Genomic_DNA"/>
</dbReference>
<organism evidence="1 2">
    <name type="scientific">Rhizobium paknamense</name>
    <dbReference type="NCBI Taxonomy" id="1206817"/>
    <lineage>
        <taxon>Bacteria</taxon>
        <taxon>Pseudomonadati</taxon>
        <taxon>Pseudomonadota</taxon>
        <taxon>Alphaproteobacteria</taxon>
        <taxon>Hyphomicrobiales</taxon>
        <taxon>Rhizobiaceae</taxon>
        <taxon>Rhizobium/Agrobacterium group</taxon>
        <taxon>Rhizobium</taxon>
    </lineage>
</organism>
<proteinExistence type="predicted"/>
<sequence>MRTQFFRSILPQAVLSLAIVTIAGFGSQSLAAPEKRCGWIQNPTPGNYWLDDASGTWIIRFQGSAREPRGMDRIGDLSSRDYVRTNGNYGYACTCMTVDTGKRDGLNVITAIHSVTQLPLARCRADKALPKPD</sequence>
<dbReference type="InterPro" id="IPR025145">
    <property type="entry name" value="DUF4087"/>
</dbReference>
<dbReference type="Pfam" id="PF13316">
    <property type="entry name" value="DUF4087"/>
    <property type="match status" value="1"/>
</dbReference>
<evidence type="ECO:0000313" key="2">
    <source>
        <dbReference type="Proteomes" id="UP001235269"/>
    </source>
</evidence>
<dbReference type="RefSeq" id="WP_307160525.1">
    <property type="nucleotide sequence ID" value="NZ_JAUSWH010000034.1"/>
</dbReference>